<dbReference type="GO" id="GO:0051082">
    <property type="term" value="F:unfolded protein binding"/>
    <property type="evidence" value="ECO:0007669"/>
    <property type="project" value="TreeGrafter"/>
</dbReference>
<dbReference type="InterPro" id="IPR019623">
    <property type="entry name" value="Rot1"/>
</dbReference>
<dbReference type="GO" id="GO:0006458">
    <property type="term" value="P:'de novo' protein folding"/>
    <property type="evidence" value="ECO:0007669"/>
    <property type="project" value="InterPro"/>
</dbReference>
<dbReference type="STRING" id="106004.A0A1Y2E5C9"/>
<reference evidence="1 2" key="1">
    <citation type="submission" date="2016-07" db="EMBL/GenBank/DDBJ databases">
        <title>Pervasive Adenine N6-methylation of Active Genes in Fungi.</title>
        <authorList>
            <consortium name="DOE Joint Genome Institute"/>
            <person name="Mondo S.J."/>
            <person name="Dannebaum R.O."/>
            <person name="Kuo R.C."/>
            <person name="Labutti K."/>
            <person name="Haridas S."/>
            <person name="Kuo A."/>
            <person name="Salamov A."/>
            <person name="Ahrendt S.R."/>
            <person name="Lipzen A."/>
            <person name="Sullivan W."/>
            <person name="Andreopoulos W.B."/>
            <person name="Clum A."/>
            <person name="Lindquist E."/>
            <person name="Daum C."/>
            <person name="Ramamoorthy G.K."/>
            <person name="Gryganskyi A."/>
            <person name="Culley D."/>
            <person name="Magnuson J.K."/>
            <person name="James T.Y."/>
            <person name="O'Malley M.A."/>
            <person name="Stajich J.E."/>
            <person name="Spatafora J.W."/>
            <person name="Visel A."/>
            <person name="Grigoriev I.V."/>
        </authorList>
    </citation>
    <scope>NUCLEOTIDE SEQUENCE [LARGE SCALE GENOMIC DNA]</scope>
    <source>
        <strain evidence="1 2">62-1032</strain>
    </source>
</reference>
<evidence type="ECO:0000313" key="2">
    <source>
        <dbReference type="Proteomes" id="UP000193467"/>
    </source>
</evidence>
<comment type="caution">
    <text evidence="1">The sequence shown here is derived from an EMBL/GenBank/DDBJ whole genome shotgun (WGS) entry which is preliminary data.</text>
</comment>
<organism evidence="1 2">
    <name type="scientific">Leucosporidium creatinivorum</name>
    <dbReference type="NCBI Taxonomy" id="106004"/>
    <lineage>
        <taxon>Eukaryota</taxon>
        <taxon>Fungi</taxon>
        <taxon>Dikarya</taxon>
        <taxon>Basidiomycota</taxon>
        <taxon>Pucciniomycotina</taxon>
        <taxon>Microbotryomycetes</taxon>
        <taxon>Leucosporidiales</taxon>
        <taxon>Leucosporidium</taxon>
    </lineage>
</organism>
<keyword evidence="2" id="KW-1185">Reference proteome</keyword>
<dbReference type="AlphaFoldDB" id="A0A1Y2E5C9"/>
<proteinExistence type="predicted"/>
<dbReference type="InParanoid" id="A0A1Y2E5C9"/>
<protein>
    <submittedName>
        <fullName evidence="1">Chaperone for protein-folding within the ER, fungal-domain-containing protein</fullName>
    </submittedName>
</protein>
<dbReference type="EMBL" id="MCGR01000062">
    <property type="protein sequence ID" value="ORY66773.1"/>
    <property type="molecule type" value="Genomic_DNA"/>
</dbReference>
<dbReference type="Pfam" id="PF10681">
    <property type="entry name" value="Rot1"/>
    <property type="match status" value="1"/>
</dbReference>
<gene>
    <name evidence="1" type="ORF">BCR35DRAFT_354823</name>
</gene>
<sequence length="184" mass="20646">MDELTAKPSDGESGFADPFNFDRPFIYPANTGISYSFTDDGYFEEAQYRFNANASDPRCATAVVMFQHGKYYFHSNGSLTLDPAPFAADGRIQIQDPCAATTEVLTYYNQFTLFNSWTITIDAHHAAYYLQLYKFDGSLFNRLFLTVRPPTMLPTVSLDAIYNGSMNDDGTSNTVVGRRSLIQN</sequence>
<dbReference type="PANTHER" id="PTHR28090">
    <property type="entry name" value="PROTEIN ROT1"/>
    <property type="match status" value="1"/>
</dbReference>
<name>A0A1Y2E5C9_9BASI</name>
<accession>A0A1Y2E5C9</accession>
<evidence type="ECO:0000313" key="1">
    <source>
        <dbReference type="EMBL" id="ORY66773.1"/>
    </source>
</evidence>
<dbReference type="OrthoDB" id="5327821at2759"/>
<dbReference type="Proteomes" id="UP000193467">
    <property type="component" value="Unassembled WGS sequence"/>
</dbReference>
<dbReference type="PANTHER" id="PTHR28090:SF2">
    <property type="entry name" value="PROTEIN ROT1"/>
    <property type="match status" value="1"/>
</dbReference>
<dbReference type="GO" id="GO:0005789">
    <property type="term" value="C:endoplasmic reticulum membrane"/>
    <property type="evidence" value="ECO:0007669"/>
    <property type="project" value="TreeGrafter"/>
</dbReference>
<dbReference type="FunCoup" id="A0A1Y2E5C9">
    <property type="interactions" value="64"/>
</dbReference>